<evidence type="ECO:0000313" key="6">
    <source>
        <dbReference type="Proteomes" id="UP000053780"/>
    </source>
</evidence>
<dbReference type="Proteomes" id="UP000053780">
    <property type="component" value="Unassembled WGS sequence"/>
</dbReference>
<organism evidence="5 6">
    <name type="scientific">Vairimorpha apis BRL 01</name>
    <dbReference type="NCBI Taxonomy" id="1037528"/>
    <lineage>
        <taxon>Eukaryota</taxon>
        <taxon>Fungi</taxon>
        <taxon>Fungi incertae sedis</taxon>
        <taxon>Microsporidia</taxon>
        <taxon>Nosematidae</taxon>
        <taxon>Vairimorpha</taxon>
    </lineage>
</organism>
<dbReference type="GO" id="GO:0006890">
    <property type="term" value="P:retrograde vesicle-mediated transport, Golgi to endoplasmic reticulum"/>
    <property type="evidence" value="ECO:0007669"/>
    <property type="project" value="TreeGrafter"/>
</dbReference>
<dbReference type="EMBL" id="KE647112">
    <property type="protein sequence ID" value="EQB61656.1"/>
    <property type="molecule type" value="Genomic_DNA"/>
</dbReference>
<dbReference type="Gene3D" id="1.25.40.470">
    <property type="match status" value="1"/>
</dbReference>
<dbReference type="InterPro" id="IPR015943">
    <property type="entry name" value="WD40/YVTN_repeat-like_dom_sf"/>
</dbReference>
<dbReference type="PANTHER" id="PTHR19876:SF2">
    <property type="entry name" value="COATOMER SUBUNIT BETA"/>
    <property type="match status" value="1"/>
</dbReference>
<dbReference type="PROSITE" id="PS50082">
    <property type="entry name" value="WD_REPEATS_2"/>
    <property type="match status" value="3"/>
</dbReference>
<sequence>MCVVGLYNGYLQTWNSITGILINETQITEFPIRTLAIVEKTNSVLIGADDGNIHVYELNNLQKLNCLDAHNDFIRKIVIHHKNEEFLSCSDDDTTIKLWDKETGTCKKTYKGHVSGVNSIAFCSSEDYFVSGSDDLTMKIWSAANVQCISTLKGHSNNIINVYTFEKLPYIVSCSEDGSYKFWDVKSYICKETVHLNSGRVWQFKEKNNCIKFNQEYRSYCYIKNIFIFENDSRLNYIILQKDPFLYEYGTFNGVIGGIDNGIIYAVANSKVEIYKIDEDFINFQNHVFNNEKCEIQEKFRLRAISFYESLNMNDKALEICNNKNLKFEILVKSKKLNEAFEYCETPYMYEKLGELFFSINDYDNAALCFYNSKNWKRLFHVDMINKKNYLNKTAENLYKNGDLNYAFLAYMKLNDYEKCGELLQESKFYNIFKKTFLNK</sequence>
<keyword evidence="6" id="KW-1185">Reference proteome</keyword>
<reference evidence="5 6" key="1">
    <citation type="journal article" date="2013" name="BMC Genomics">
        <title>Genome sequencing and comparative genomics of honey bee microsporidia, Nosema apis reveal novel insights into host-parasite interactions.</title>
        <authorList>
            <person name="Chen Yp."/>
            <person name="Pettis J.S."/>
            <person name="Zhao Y."/>
            <person name="Liu X."/>
            <person name="Tallon L.J."/>
            <person name="Sadzewicz L.D."/>
            <person name="Li R."/>
            <person name="Zheng H."/>
            <person name="Huang S."/>
            <person name="Zhang X."/>
            <person name="Hamilton M.C."/>
            <person name="Pernal S.F."/>
            <person name="Melathopoulos A.P."/>
            <person name="Yan X."/>
            <person name="Evans J.D."/>
        </authorList>
    </citation>
    <scope>NUCLEOTIDE SEQUENCE [LARGE SCALE GENOMIC DNA]</scope>
    <source>
        <strain evidence="5 6">BRL 01</strain>
    </source>
</reference>
<feature type="domain" description="COPA/B TPR" evidence="4">
    <location>
        <begin position="296"/>
        <end position="428"/>
    </location>
</feature>
<dbReference type="PANTHER" id="PTHR19876">
    <property type="entry name" value="COATOMER"/>
    <property type="match status" value="1"/>
</dbReference>
<feature type="repeat" description="WD" evidence="3">
    <location>
        <begin position="67"/>
        <end position="109"/>
    </location>
</feature>
<dbReference type="PRINTS" id="PR00320">
    <property type="entry name" value="GPROTEINBRPT"/>
</dbReference>
<dbReference type="GO" id="GO:0006888">
    <property type="term" value="P:endoplasmic reticulum to Golgi vesicle-mediated transport"/>
    <property type="evidence" value="ECO:0007669"/>
    <property type="project" value="TreeGrafter"/>
</dbReference>
<dbReference type="OrthoDB" id="10261470at2759"/>
<name>T0MEY9_9MICR</name>
<dbReference type="InterPro" id="IPR050844">
    <property type="entry name" value="Coatomer_complex_subunit"/>
</dbReference>
<dbReference type="SMART" id="SM00320">
    <property type="entry name" value="WD40"/>
    <property type="match status" value="4"/>
</dbReference>
<feature type="repeat" description="WD" evidence="3">
    <location>
        <begin position="152"/>
        <end position="187"/>
    </location>
</feature>
<evidence type="ECO:0000256" key="3">
    <source>
        <dbReference type="PROSITE-ProRule" id="PRU00221"/>
    </source>
</evidence>
<dbReference type="InterPro" id="IPR036322">
    <property type="entry name" value="WD40_repeat_dom_sf"/>
</dbReference>
<proteinExistence type="predicted"/>
<dbReference type="VEuPathDB" id="MicrosporidiaDB:NAPIS_ORF00767"/>
<protein>
    <submittedName>
        <fullName evidence="5">Coatomer protein subunit beta 2 (Beta prime)</fullName>
    </submittedName>
</protein>
<evidence type="ECO:0000313" key="5">
    <source>
        <dbReference type="EMBL" id="EQB61656.1"/>
    </source>
</evidence>
<dbReference type="InterPro" id="IPR001680">
    <property type="entry name" value="WD40_rpt"/>
</dbReference>
<dbReference type="GO" id="GO:0030126">
    <property type="term" value="C:COPI vesicle coat"/>
    <property type="evidence" value="ECO:0007669"/>
    <property type="project" value="TreeGrafter"/>
</dbReference>
<dbReference type="GO" id="GO:0006891">
    <property type="term" value="P:intra-Golgi vesicle-mediated transport"/>
    <property type="evidence" value="ECO:0007669"/>
    <property type="project" value="TreeGrafter"/>
</dbReference>
<dbReference type="PROSITE" id="PS50294">
    <property type="entry name" value="WD_REPEATS_REGION"/>
    <property type="match status" value="2"/>
</dbReference>
<dbReference type="HOGENOM" id="CLU_622700_0_0_1"/>
<accession>T0MEY9</accession>
<keyword evidence="1 3" id="KW-0853">WD repeat</keyword>
<feature type="repeat" description="WD" evidence="3">
    <location>
        <begin position="110"/>
        <end position="151"/>
    </location>
</feature>
<evidence type="ECO:0000259" key="4">
    <source>
        <dbReference type="Pfam" id="PF23953"/>
    </source>
</evidence>
<evidence type="ECO:0000256" key="2">
    <source>
        <dbReference type="ARBA" id="ARBA00022737"/>
    </source>
</evidence>
<dbReference type="InterPro" id="IPR056176">
    <property type="entry name" value="TPR_COPA_B"/>
</dbReference>
<dbReference type="Pfam" id="PF00400">
    <property type="entry name" value="WD40"/>
    <property type="match status" value="3"/>
</dbReference>
<dbReference type="InterPro" id="IPR020472">
    <property type="entry name" value="WD40_PAC1"/>
</dbReference>
<dbReference type="SUPFAM" id="SSF50978">
    <property type="entry name" value="WD40 repeat-like"/>
    <property type="match status" value="1"/>
</dbReference>
<keyword evidence="2" id="KW-0677">Repeat</keyword>
<dbReference type="AlphaFoldDB" id="T0MEY9"/>
<dbReference type="Gene3D" id="2.130.10.10">
    <property type="entry name" value="YVTN repeat-like/Quinoprotein amine dehydrogenase"/>
    <property type="match status" value="2"/>
</dbReference>
<dbReference type="Pfam" id="PF23953">
    <property type="entry name" value="TPR_COPA_B"/>
    <property type="match status" value="1"/>
</dbReference>
<dbReference type="GO" id="GO:0006886">
    <property type="term" value="P:intracellular protein transport"/>
    <property type="evidence" value="ECO:0007669"/>
    <property type="project" value="TreeGrafter"/>
</dbReference>
<evidence type="ECO:0000256" key="1">
    <source>
        <dbReference type="ARBA" id="ARBA00022574"/>
    </source>
</evidence>
<gene>
    <name evidence="5" type="ORF">NAPIS_ORF00767</name>
</gene>